<proteinExistence type="inferred from homology"/>
<keyword evidence="5 11" id="KW-1133">Transmembrane helix</keyword>
<dbReference type="Proteomes" id="UP000076502">
    <property type="component" value="Unassembled WGS sequence"/>
</dbReference>
<dbReference type="GO" id="GO:0004930">
    <property type="term" value="F:G protein-coupled receptor activity"/>
    <property type="evidence" value="ECO:0007669"/>
    <property type="project" value="UniProtKB-KW"/>
</dbReference>
<keyword evidence="14" id="KW-1185">Reference proteome</keyword>
<comment type="similarity">
    <text evidence="2">Belongs to the G-protein coupled receptor 1 family.</text>
</comment>
<dbReference type="EMBL" id="KQ434791">
    <property type="protein sequence ID" value="KZC05422.1"/>
    <property type="molecule type" value="Genomic_DNA"/>
</dbReference>
<evidence type="ECO:0000256" key="5">
    <source>
        <dbReference type="ARBA" id="ARBA00022989"/>
    </source>
</evidence>
<dbReference type="PROSITE" id="PS50262">
    <property type="entry name" value="G_PROTEIN_RECEP_F1_2"/>
    <property type="match status" value="1"/>
</dbReference>
<feature type="transmembrane region" description="Helical" evidence="11">
    <location>
        <begin position="212"/>
        <end position="231"/>
    </location>
</feature>
<evidence type="ECO:0000256" key="6">
    <source>
        <dbReference type="ARBA" id="ARBA00023040"/>
    </source>
</evidence>
<dbReference type="InterPro" id="IPR000276">
    <property type="entry name" value="GPCR_Rhodpsn"/>
</dbReference>
<dbReference type="Gene3D" id="1.20.1070.10">
    <property type="entry name" value="Rhodopsin 7-helix transmembrane proteins"/>
    <property type="match status" value="1"/>
</dbReference>
<evidence type="ECO:0000256" key="7">
    <source>
        <dbReference type="ARBA" id="ARBA00023136"/>
    </source>
</evidence>
<dbReference type="OrthoDB" id="5984709at2759"/>
<feature type="transmembrane region" description="Helical" evidence="11">
    <location>
        <begin position="174"/>
        <end position="200"/>
    </location>
</feature>
<keyword evidence="9" id="KW-0807">Transducer</keyword>
<keyword evidence="7 11" id="KW-0472">Membrane</keyword>
<dbReference type="InterPro" id="IPR017452">
    <property type="entry name" value="GPCR_Rhodpsn_7TM"/>
</dbReference>
<dbReference type="STRING" id="178035.A0A154P0S5"/>
<organism evidence="13 14">
    <name type="scientific">Dufourea novaeangliae</name>
    <name type="common">Sweat bee</name>
    <dbReference type="NCBI Taxonomy" id="178035"/>
    <lineage>
        <taxon>Eukaryota</taxon>
        <taxon>Metazoa</taxon>
        <taxon>Ecdysozoa</taxon>
        <taxon>Arthropoda</taxon>
        <taxon>Hexapoda</taxon>
        <taxon>Insecta</taxon>
        <taxon>Pterygota</taxon>
        <taxon>Neoptera</taxon>
        <taxon>Endopterygota</taxon>
        <taxon>Hymenoptera</taxon>
        <taxon>Apocrita</taxon>
        <taxon>Aculeata</taxon>
        <taxon>Apoidea</taxon>
        <taxon>Anthophila</taxon>
        <taxon>Halictidae</taxon>
        <taxon>Rophitinae</taxon>
        <taxon>Dufourea</taxon>
    </lineage>
</organism>
<evidence type="ECO:0000256" key="1">
    <source>
        <dbReference type="ARBA" id="ARBA00004651"/>
    </source>
</evidence>
<evidence type="ECO:0000259" key="12">
    <source>
        <dbReference type="PROSITE" id="PS50262"/>
    </source>
</evidence>
<sequence>MNGTTTYASAPITLAEIIGYESEIRMNKPEHGLDNDLDVSPVTLSSAWSRVARLLLLSSMAVGGSVGNIFMISAVVVEDQLRKRANRPVAEPHLEERAGPGPRTRGRPPRTDPPLGTQNPTGQRGDDHGGRGSSAEGWKGMGVEAFCYEDVSLILALCKMEMTGELLKYEWNAFLVNVALADLLVTGLVIPVSVIVILAGHEGSLSTCRFEWTLEALCFLVTVLTLVKIAAENYTRLCLPPERFQYKNQIGLYRHYTPSKFTKHPLPLTGMKALWNRDLHPQQEGVNNIIGKWEDSM</sequence>
<evidence type="ECO:0000313" key="14">
    <source>
        <dbReference type="Proteomes" id="UP000076502"/>
    </source>
</evidence>
<evidence type="ECO:0000256" key="2">
    <source>
        <dbReference type="ARBA" id="ARBA00010663"/>
    </source>
</evidence>
<dbReference type="Pfam" id="PF00001">
    <property type="entry name" value="7tm_1"/>
    <property type="match status" value="1"/>
</dbReference>
<keyword evidence="6" id="KW-0297">G-protein coupled receptor</keyword>
<evidence type="ECO:0000256" key="4">
    <source>
        <dbReference type="ARBA" id="ARBA00022692"/>
    </source>
</evidence>
<dbReference type="AlphaFoldDB" id="A0A154P0S5"/>
<protein>
    <recommendedName>
        <fullName evidence="12">G-protein coupled receptors family 1 profile domain-containing protein</fullName>
    </recommendedName>
</protein>
<accession>A0A154P0S5</accession>
<feature type="domain" description="G-protein coupled receptors family 1 profile" evidence="12">
    <location>
        <begin position="149"/>
        <end position="240"/>
    </location>
</feature>
<evidence type="ECO:0000256" key="11">
    <source>
        <dbReference type="SAM" id="Phobius"/>
    </source>
</evidence>
<dbReference type="CDD" id="cd00637">
    <property type="entry name" value="7tm_classA_rhodopsin-like"/>
    <property type="match status" value="1"/>
</dbReference>
<evidence type="ECO:0000256" key="10">
    <source>
        <dbReference type="SAM" id="MobiDB-lite"/>
    </source>
</evidence>
<feature type="transmembrane region" description="Helical" evidence="11">
    <location>
        <begin position="54"/>
        <end position="77"/>
    </location>
</feature>
<keyword evidence="3" id="KW-1003">Cell membrane</keyword>
<evidence type="ECO:0000256" key="9">
    <source>
        <dbReference type="ARBA" id="ARBA00023224"/>
    </source>
</evidence>
<dbReference type="SUPFAM" id="SSF81321">
    <property type="entry name" value="Family A G protein-coupled receptor-like"/>
    <property type="match status" value="1"/>
</dbReference>
<dbReference type="PANTHER" id="PTHR24248">
    <property type="entry name" value="ADRENERGIC RECEPTOR-RELATED G-PROTEIN COUPLED RECEPTOR"/>
    <property type="match status" value="1"/>
</dbReference>
<evidence type="ECO:0000256" key="8">
    <source>
        <dbReference type="ARBA" id="ARBA00023170"/>
    </source>
</evidence>
<feature type="region of interest" description="Disordered" evidence="10">
    <location>
        <begin position="87"/>
        <end position="134"/>
    </location>
</feature>
<reference evidence="13 14" key="1">
    <citation type="submission" date="2015-07" db="EMBL/GenBank/DDBJ databases">
        <title>The genome of Dufourea novaeangliae.</title>
        <authorList>
            <person name="Pan H."/>
            <person name="Kapheim K."/>
        </authorList>
    </citation>
    <scope>NUCLEOTIDE SEQUENCE [LARGE SCALE GENOMIC DNA]</scope>
    <source>
        <strain evidence="13">0120121106</strain>
        <tissue evidence="13">Whole body</tissue>
    </source>
</reference>
<dbReference type="GO" id="GO:0005886">
    <property type="term" value="C:plasma membrane"/>
    <property type="evidence" value="ECO:0007669"/>
    <property type="project" value="UniProtKB-SubCell"/>
</dbReference>
<keyword evidence="4 11" id="KW-0812">Transmembrane</keyword>
<gene>
    <name evidence="13" type="ORF">WN55_05452</name>
</gene>
<evidence type="ECO:0000256" key="3">
    <source>
        <dbReference type="ARBA" id="ARBA00022475"/>
    </source>
</evidence>
<name>A0A154P0S5_DUFNO</name>
<comment type="subcellular location">
    <subcellularLocation>
        <location evidence="1">Cell membrane</location>
        <topology evidence="1">Multi-pass membrane protein</topology>
    </subcellularLocation>
</comment>
<evidence type="ECO:0000313" key="13">
    <source>
        <dbReference type="EMBL" id="KZC05422.1"/>
    </source>
</evidence>
<keyword evidence="8" id="KW-0675">Receptor</keyword>